<reference evidence="8 9" key="1">
    <citation type="submission" date="2018-07" db="EMBL/GenBank/DDBJ databases">
        <title>High-quality-draft genome sequence of Gaiella occulta.</title>
        <authorList>
            <person name="Severino R."/>
            <person name="Froufe H.J.C."/>
            <person name="Rainey F.A."/>
            <person name="Barroso C."/>
            <person name="Albuquerque L."/>
            <person name="Lobo-Da-Cunha A."/>
            <person name="Da Costa M.S."/>
            <person name="Egas C."/>
        </authorList>
    </citation>
    <scope>NUCLEOTIDE SEQUENCE [LARGE SCALE GENOMIC DNA]</scope>
    <source>
        <strain evidence="8 9">F2-233</strain>
    </source>
</reference>
<dbReference type="SUPFAM" id="SSF81342">
    <property type="entry name" value="Transmembrane di-heme cytochromes"/>
    <property type="match status" value="1"/>
</dbReference>
<keyword evidence="4 6" id="KW-1133">Transmembrane helix</keyword>
<evidence type="ECO:0000313" key="9">
    <source>
        <dbReference type="Proteomes" id="UP000254134"/>
    </source>
</evidence>
<dbReference type="PANTHER" id="PTHR30074:SF6">
    <property type="entry name" value="FORMATE DEHYDROGENASE GAMMA SUBUNIT"/>
    <property type="match status" value="1"/>
</dbReference>
<dbReference type="GO" id="GO:0009326">
    <property type="term" value="C:formate dehydrogenase complex"/>
    <property type="evidence" value="ECO:0007669"/>
    <property type="project" value="TreeGrafter"/>
</dbReference>
<organism evidence="8 9">
    <name type="scientific">Gaiella occulta</name>
    <dbReference type="NCBI Taxonomy" id="1002870"/>
    <lineage>
        <taxon>Bacteria</taxon>
        <taxon>Bacillati</taxon>
        <taxon>Actinomycetota</taxon>
        <taxon>Thermoleophilia</taxon>
        <taxon>Gaiellales</taxon>
        <taxon>Gaiellaceae</taxon>
        <taxon>Gaiella</taxon>
    </lineage>
</organism>
<dbReference type="AlphaFoldDB" id="A0A7M2Z1N5"/>
<dbReference type="GO" id="GO:0015944">
    <property type="term" value="P:formate oxidation"/>
    <property type="evidence" value="ECO:0007669"/>
    <property type="project" value="TreeGrafter"/>
</dbReference>
<evidence type="ECO:0000259" key="7">
    <source>
        <dbReference type="Pfam" id="PF01292"/>
    </source>
</evidence>
<name>A0A7M2Z1N5_9ACTN</name>
<evidence type="ECO:0000256" key="3">
    <source>
        <dbReference type="ARBA" id="ARBA00022692"/>
    </source>
</evidence>
<keyword evidence="2" id="KW-1003">Cell membrane</keyword>
<protein>
    <submittedName>
        <fullName evidence="8">Cytochrome b(N-terminal)/b6/petB</fullName>
    </submittedName>
</protein>
<evidence type="ECO:0000256" key="6">
    <source>
        <dbReference type="SAM" id="Phobius"/>
    </source>
</evidence>
<gene>
    <name evidence="8" type="ORF">Gocc_0113</name>
</gene>
<keyword evidence="5 6" id="KW-0472">Membrane</keyword>
<dbReference type="GO" id="GO:0022904">
    <property type="term" value="P:respiratory electron transport chain"/>
    <property type="evidence" value="ECO:0007669"/>
    <property type="project" value="InterPro"/>
</dbReference>
<comment type="caution">
    <text evidence="8">The sequence shown here is derived from an EMBL/GenBank/DDBJ whole genome shotgun (WGS) entry which is preliminary data.</text>
</comment>
<dbReference type="EMBL" id="QQZY01000001">
    <property type="protein sequence ID" value="RDI75694.1"/>
    <property type="molecule type" value="Genomic_DNA"/>
</dbReference>
<dbReference type="GO" id="GO:0009061">
    <property type="term" value="P:anaerobic respiration"/>
    <property type="evidence" value="ECO:0007669"/>
    <property type="project" value="TreeGrafter"/>
</dbReference>
<dbReference type="PANTHER" id="PTHR30074">
    <property type="entry name" value="FORMATE DEHYDROGENASE, NITRATE-INDUCIBLE, CYTOCHROME B556 FDN SUBUNIT"/>
    <property type="match status" value="1"/>
</dbReference>
<evidence type="ECO:0000256" key="2">
    <source>
        <dbReference type="ARBA" id="ARBA00022475"/>
    </source>
</evidence>
<feature type="transmembrane region" description="Helical" evidence="6">
    <location>
        <begin position="115"/>
        <end position="135"/>
    </location>
</feature>
<dbReference type="GO" id="GO:0009055">
    <property type="term" value="F:electron transfer activity"/>
    <property type="evidence" value="ECO:0007669"/>
    <property type="project" value="InterPro"/>
</dbReference>
<proteinExistence type="predicted"/>
<reference evidence="9" key="2">
    <citation type="journal article" date="2019" name="MicrobiologyOpen">
        <title>High-quality draft genome sequence of Gaiella occulta isolated from a 150 meter deep mineral water borehole and comparison with the genome sequences of other deep-branching lineages of the phylum Actinobacteria.</title>
        <authorList>
            <person name="Severino R."/>
            <person name="Froufe H.J.C."/>
            <person name="Barroso C."/>
            <person name="Albuquerque L."/>
            <person name="Lobo-da-Cunha A."/>
            <person name="da Costa M.S."/>
            <person name="Egas C."/>
        </authorList>
    </citation>
    <scope>NUCLEOTIDE SEQUENCE [LARGE SCALE GENOMIC DNA]</scope>
    <source>
        <strain evidence="9">F2-233</strain>
    </source>
</reference>
<dbReference type="InterPro" id="IPR011577">
    <property type="entry name" value="Cyt_b561_bac/Ni-Hgenase"/>
</dbReference>
<keyword evidence="9" id="KW-1185">Reference proteome</keyword>
<dbReference type="GO" id="GO:0005886">
    <property type="term" value="C:plasma membrane"/>
    <property type="evidence" value="ECO:0007669"/>
    <property type="project" value="UniProtKB-SubCell"/>
</dbReference>
<dbReference type="Gene3D" id="1.20.950.20">
    <property type="entry name" value="Transmembrane di-heme cytochromes, Chain C"/>
    <property type="match status" value="1"/>
</dbReference>
<evidence type="ECO:0000256" key="1">
    <source>
        <dbReference type="ARBA" id="ARBA00004651"/>
    </source>
</evidence>
<dbReference type="Pfam" id="PF01292">
    <property type="entry name" value="Ni_hydr_CYTB"/>
    <property type="match status" value="1"/>
</dbReference>
<evidence type="ECO:0000313" key="8">
    <source>
        <dbReference type="EMBL" id="RDI75694.1"/>
    </source>
</evidence>
<comment type="subcellular location">
    <subcellularLocation>
        <location evidence="1">Cell membrane</location>
        <topology evidence="1">Multi-pass membrane protein</topology>
    </subcellularLocation>
</comment>
<feature type="transmembrane region" description="Helical" evidence="6">
    <location>
        <begin position="57"/>
        <end position="76"/>
    </location>
</feature>
<accession>A0A7M2Z1N5</accession>
<dbReference type="RefSeq" id="WP_114794594.1">
    <property type="nucleotide sequence ID" value="NZ_QQZY01000001.1"/>
</dbReference>
<feature type="transmembrane region" description="Helical" evidence="6">
    <location>
        <begin position="155"/>
        <end position="173"/>
    </location>
</feature>
<keyword evidence="3 6" id="KW-0812">Transmembrane</keyword>
<feature type="domain" description="Cytochrome b561 bacterial/Ni-hydrogenase" evidence="7">
    <location>
        <begin position="13"/>
        <end position="186"/>
    </location>
</feature>
<evidence type="ECO:0000256" key="4">
    <source>
        <dbReference type="ARBA" id="ARBA00022989"/>
    </source>
</evidence>
<dbReference type="Proteomes" id="UP000254134">
    <property type="component" value="Unassembled WGS sequence"/>
</dbReference>
<dbReference type="InterPro" id="IPR016174">
    <property type="entry name" value="Di-haem_cyt_TM"/>
</dbReference>
<feature type="transmembrane region" description="Helical" evidence="6">
    <location>
        <begin position="21"/>
        <end position="45"/>
    </location>
</feature>
<sequence length="217" mass="24514">MASRPRPAGRLTRFTRTERTLHWVHAGSFLAMLATGLILYLPALSTLVSRRNLVKNVHIWVAVAWLLAVLLVVLLGNRRALRETWREIETIDRDDRRWLRGRRVPQGRLNAGQKVNAILTVAFALLFALSGFFLWLGERDHRFLLAGTGTVHDALTFLSVGLLVGHLYLALIHPSTRHALRGMTTGAVDAGWAERHHPKWARAAVDEPLDPNEPRLR</sequence>
<evidence type="ECO:0000256" key="5">
    <source>
        <dbReference type="ARBA" id="ARBA00023136"/>
    </source>
</evidence>
<dbReference type="OrthoDB" id="3681708at2"/>
<dbReference type="InterPro" id="IPR051817">
    <property type="entry name" value="FDH_cytochrome_b556_subunit"/>
</dbReference>
<dbReference type="GO" id="GO:0036397">
    <property type="term" value="F:formate dehydrogenase (quinone) activity"/>
    <property type="evidence" value="ECO:0007669"/>
    <property type="project" value="TreeGrafter"/>
</dbReference>